<evidence type="ECO:0008006" key="4">
    <source>
        <dbReference type="Google" id="ProtNLM"/>
    </source>
</evidence>
<dbReference type="Proteomes" id="UP000662857">
    <property type="component" value="Chromosome"/>
</dbReference>
<dbReference type="KEGG" id="nhy:JQS43_04785"/>
<dbReference type="RefSeq" id="WP_239677847.1">
    <property type="nucleotide sequence ID" value="NZ_CP070499.1"/>
</dbReference>
<sequence length="391" mass="40655">MGSTSHTAAVPSPSSASLPRPTLLPGLRRIWRGTNRLQLGTDPARAVVLDLPNPAVARLLDLLDGGRSQRSVLTTAAQRYGVAESDALALLNSLTRAGLLMGAQALLPNSLPATARRRLTAEASALALRRAESNRTPAQLLRRRAAARVLVTGYGPLAAPVAVALAQAGVGHVAPSIVPAPTIAAPAKVPERRPPARGTTGLPAPPDPAAGGPPPPIDPEIAESITRAAPDTRTWAPRRRDTSLVVQVGGAGPANLIAEGYARHRLAHLAIGVRDAAAVIGPFVPPTGGPCLNCLDLHRRDRDPEWPEVASQLAQPANEPCSTATILTAAGFAVGEALCWLDGGTPGTLGASLEIVAPGQPRRRSWPPHPECACFDRYLRSRPRPVGASPQ</sequence>
<gene>
    <name evidence="2" type="ORF">JQS43_04785</name>
</gene>
<feature type="compositionally biased region" description="Pro residues" evidence="1">
    <location>
        <begin position="203"/>
        <end position="218"/>
    </location>
</feature>
<organism evidence="2 3">
    <name type="scientific">Natronosporangium hydrolyticum</name>
    <dbReference type="NCBI Taxonomy" id="2811111"/>
    <lineage>
        <taxon>Bacteria</taxon>
        <taxon>Bacillati</taxon>
        <taxon>Actinomycetota</taxon>
        <taxon>Actinomycetes</taxon>
        <taxon>Micromonosporales</taxon>
        <taxon>Micromonosporaceae</taxon>
        <taxon>Natronosporangium</taxon>
    </lineage>
</organism>
<proteinExistence type="predicted"/>
<dbReference type="EMBL" id="CP070499">
    <property type="protein sequence ID" value="QSB15665.1"/>
    <property type="molecule type" value="Genomic_DNA"/>
</dbReference>
<reference evidence="2" key="1">
    <citation type="submission" date="2021-02" db="EMBL/GenBank/DDBJ databases">
        <title>Natrosporangium hydrolyticum gen. nov., sp. nov, a haloalkaliphilic actinobacterium from a soda solonchak soil.</title>
        <authorList>
            <person name="Sorokin D.Y."/>
            <person name="Khijniak T.V."/>
            <person name="Zakharycheva A.P."/>
            <person name="Boueva O.V."/>
            <person name="Ariskina E.V."/>
            <person name="Hahnke R.L."/>
            <person name="Bunk B."/>
            <person name="Sproer C."/>
            <person name="Schumann P."/>
            <person name="Evtushenko L.I."/>
            <person name="Kublanov I.V."/>
        </authorList>
    </citation>
    <scope>NUCLEOTIDE SEQUENCE</scope>
    <source>
        <strain evidence="2">DSM 106523</strain>
    </source>
</reference>
<evidence type="ECO:0000313" key="2">
    <source>
        <dbReference type="EMBL" id="QSB15665.1"/>
    </source>
</evidence>
<keyword evidence="3" id="KW-1185">Reference proteome</keyword>
<feature type="region of interest" description="Disordered" evidence="1">
    <location>
        <begin position="185"/>
        <end position="221"/>
    </location>
</feature>
<protein>
    <recommendedName>
        <fullName evidence="4">Bacteriocin biosynthesis cyclodehydratase domain-containing protein</fullName>
    </recommendedName>
</protein>
<evidence type="ECO:0000313" key="3">
    <source>
        <dbReference type="Proteomes" id="UP000662857"/>
    </source>
</evidence>
<dbReference type="AlphaFoldDB" id="A0A895YI14"/>
<accession>A0A895YI14</accession>
<feature type="region of interest" description="Disordered" evidence="1">
    <location>
        <begin position="1"/>
        <end position="21"/>
    </location>
</feature>
<evidence type="ECO:0000256" key="1">
    <source>
        <dbReference type="SAM" id="MobiDB-lite"/>
    </source>
</evidence>
<dbReference type="Gene3D" id="3.40.50.720">
    <property type="entry name" value="NAD(P)-binding Rossmann-like Domain"/>
    <property type="match status" value="1"/>
</dbReference>
<name>A0A895YI14_9ACTN</name>